<dbReference type="AlphaFoldDB" id="A0A8H6DRN5"/>
<evidence type="ECO:0000313" key="2">
    <source>
        <dbReference type="Proteomes" id="UP000624244"/>
    </source>
</evidence>
<evidence type="ECO:0000313" key="1">
    <source>
        <dbReference type="EMBL" id="KAF5845313.1"/>
    </source>
</evidence>
<protein>
    <submittedName>
        <fullName evidence="1">Uncharacterized protein</fullName>
    </submittedName>
</protein>
<comment type="caution">
    <text evidence="1">The sequence shown here is derived from an EMBL/GenBank/DDBJ whole genome shotgun (WGS) entry which is preliminary data.</text>
</comment>
<reference evidence="1" key="1">
    <citation type="submission" date="2019-11" db="EMBL/GenBank/DDBJ databases">
        <title>Bipolaris sorokiniana Genome sequencing.</title>
        <authorList>
            <person name="Wang H."/>
        </authorList>
    </citation>
    <scope>NUCLEOTIDE SEQUENCE</scope>
</reference>
<name>A0A8H6DRN5_COCSA</name>
<dbReference type="Proteomes" id="UP000624244">
    <property type="component" value="Unassembled WGS sequence"/>
</dbReference>
<dbReference type="EMBL" id="WNKQ01000019">
    <property type="protein sequence ID" value="KAF5845313.1"/>
    <property type="molecule type" value="Genomic_DNA"/>
</dbReference>
<accession>A0A8H6DRN5</accession>
<sequence length="128" mass="14663">MALTRDVARLHDVRGHCVYALSRTAMHSSYLRGYHQVVLHTAPPICIEPLQLLTTKKARRIRILCKLITLMLHQEKLTSKIFSSPLLPLPHTPNVTYTFLPPPPLTFLTTYYIYPQPPISDPTLPTFF</sequence>
<proteinExistence type="predicted"/>
<gene>
    <name evidence="1" type="ORF">GGP41_002910</name>
</gene>
<organism evidence="1 2">
    <name type="scientific">Cochliobolus sativus</name>
    <name type="common">Common root rot and spot blotch fungus</name>
    <name type="synonym">Bipolaris sorokiniana</name>
    <dbReference type="NCBI Taxonomy" id="45130"/>
    <lineage>
        <taxon>Eukaryota</taxon>
        <taxon>Fungi</taxon>
        <taxon>Dikarya</taxon>
        <taxon>Ascomycota</taxon>
        <taxon>Pezizomycotina</taxon>
        <taxon>Dothideomycetes</taxon>
        <taxon>Pleosporomycetidae</taxon>
        <taxon>Pleosporales</taxon>
        <taxon>Pleosporineae</taxon>
        <taxon>Pleosporaceae</taxon>
        <taxon>Bipolaris</taxon>
    </lineage>
</organism>